<dbReference type="AlphaFoldDB" id="A0A381L472"/>
<dbReference type="EMBL" id="UIGY01000028">
    <property type="protein sequence ID" value="SUZ08715.1"/>
    <property type="molecule type" value="Genomic_DNA"/>
</dbReference>
<accession>A0A381L472</accession>
<gene>
    <name evidence="2" type="ORF">BGT96224V2_LOCUS1948</name>
</gene>
<evidence type="ECO:0000256" key="1">
    <source>
        <dbReference type="SAM" id="Coils"/>
    </source>
</evidence>
<proteinExistence type="predicted"/>
<keyword evidence="1" id="KW-0175">Coiled coil</keyword>
<protein>
    <submittedName>
        <fullName evidence="2">BgtAc-31349</fullName>
    </submittedName>
</protein>
<sequence>MGNRDEELLSCLAFKSRLEQRNKELLEQIEHTEKQCTELLADYNEARLQIEKKNEEIMRIKSEASLQASYITQMEDAHSQNEIELKQCKTNSIILSRQLSRNHDEREFQVHSLNLQLADNETLLREIGDHNKILQDEVDLLTAEKTKLQTEAMKLREQTTSLEIQVVNLKMTIQDLNKSQAVRKRNRETQGTSMSFVKEKEAWKSRSKKRHGQRITRSCLNRLHHKKTRNSVSYRILIYDKKDKLNVGLVSLPGFFKTKQQSSISFEQNNNNHYSSYLGLVDIDLVNFVAIYIILSGTRFPELVREMTVYKASYTVTELLTILSTRELPTNSGSDKRTTISSLSCITVNLTSSICAKKFQASYKPFTLNSNHQFWLRSDLVPFNMDRLIFDDNNEDQDKLFQPKMPLYNDDFSQHDHSVINPRLCHLLRDIAEVGFYVIFNILRLFSPK</sequence>
<feature type="coiled-coil region" evidence="1">
    <location>
        <begin position="15"/>
        <end position="63"/>
    </location>
</feature>
<feature type="non-terminal residue" evidence="2">
    <location>
        <position position="449"/>
    </location>
</feature>
<feature type="coiled-coil region" evidence="1">
    <location>
        <begin position="131"/>
        <end position="165"/>
    </location>
</feature>
<reference evidence="2" key="1">
    <citation type="submission" date="2018-07" db="EMBL/GenBank/DDBJ databases">
        <authorList>
            <person name="Quirk P.G."/>
            <person name="Krulwich T.A."/>
        </authorList>
    </citation>
    <scope>NUCLEOTIDE SEQUENCE</scope>
    <source>
        <strain evidence="2">96224</strain>
    </source>
</reference>
<name>A0A381L472_BLUGR</name>
<organism evidence="2">
    <name type="scientific">Blumeria graminis f. sp. tritici 96224</name>
    <dbReference type="NCBI Taxonomy" id="1268274"/>
    <lineage>
        <taxon>Eukaryota</taxon>
        <taxon>Fungi</taxon>
        <taxon>Dikarya</taxon>
        <taxon>Ascomycota</taxon>
        <taxon>Pezizomycotina</taxon>
        <taxon>Leotiomycetes</taxon>
        <taxon>Erysiphales</taxon>
        <taxon>Erysiphaceae</taxon>
        <taxon>Blumeria</taxon>
    </lineage>
</organism>
<evidence type="ECO:0000313" key="2">
    <source>
        <dbReference type="EMBL" id="SUZ08715.1"/>
    </source>
</evidence>